<dbReference type="InterPro" id="IPR046497">
    <property type="entry name" value="DUF6590"/>
</dbReference>
<feature type="compositionally biased region" description="Low complexity" evidence="1">
    <location>
        <begin position="192"/>
        <end position="203"/>
    </location>
</feature>
<feature type="compositionally biased region" description="Polar residues" evidence="1">
    <location>
        <begin position="61"/>
        <end position="81"/>
    </location>
</feature>
<dbReference type="Proteomes" id="UP001321749">
    <property type="component" value="Unassembled WGS sequence"/>
</dbReference>
<evidence type="ECO:0000313" key="3">
    <source>
        <dbReference type="EMBL" id="KAK4467109.1"/>
    </source>
</evidence>
<dbReference type="AlphaFoldDB" id="A0AAV9I5Q0"/>
<sequence length="551" mass="61575">MASRRPQVGRWTDWTPDPANHRYYRARQDWATGEWEYQYTQPSHPPSTPQQSAPRGEGVENLTQSFSNVHLQGNGYISDQSEAQEDGHLSYTYQAPVSPRGGMTNPVPLGPSHQPSYFEQPQSYPTSPYQDHASFSYKGKEKGHGSPSFRSRGKGPASGRKPKPKPGKVHDEGFGDVPGVDPGSEDQPPFYEVTSETSETDSVSTDHHGPAGEYESQPAATDYQSDYPQAVASDNVDNQDLTAHDDTNGQYYGGTMPDPNHQQVETEFGAQGVAEVEEEPTEYSVPSIGFPGEEEPNVENAIYQEADGYGTGLPGESSSTETEGPVYEQYGSYSYNHDTGQQTPRAGSPQMSGFHYSGNTMNQVLTEGRARGSRSQDDELFSRYIVEPSVRFQPGNVFKIYWSEPLGDGMNATVRSYMDKKGEKFHYSFRRFIVVASDEGHSTCVPILTYGHRACTKKGVKAQKHGIVYQTGNRPFRLHGEPELGFQPARVELFERAEKLDKESRVNYSKLVTVEHNYRVFFIGRIHPRDFSDIVGPAVDICWDKKKRHHR</sequence>
<keyword evidence="4" id="KW-1185">Reference proteome</keyword>
<feature type="compositionally biased region" description="Polar residues" evidence="1">
    <location>
        <begin position="113"/>
        <end position="129"/>
    </location>
</feature>
<reference evidence="3" key="2">
    <citation type="submission" date="2023-06" db="EMBL/GenBank/DDBJ databases">
        <authorList>
            <consortium name="Lawrence Berkeley National Laboratory"/>
            <person name="Mondo S.J."/>
            <person name="Hensen N."/>
            <person name="Bonometti L."/>
            <person name="Westerberg I."/>
            <person name="Brannstrom I.O."/>
            <person name="Guillou S."/>
            <person name="Cros-Aarteil S."/>
            <person name="Calhoun S."/>
            <person name="Haridas S."/>
            <person name="Kuo A."/>
            <person name="Pangilinan J."/>
            <person name="Riley R."/>
            <person name="Labutti K."/>
            <person name="Andreopoulos B."/>
            <person name="Lipzen A."/>
            <person name="Chen C."/>
            <person name="Yanf M."/>
            <person name="Daum C."/>
            <person name="Ng V."/>
            <person name="Clum A."/>
            <person name="Steindorff A."/>
            <person name="Ohm R."/>
            <person name="Martin F."/>
            <person name="Silar P."/>
            <person name="Natvig D."/>
            <person name="Lalanne C."/>
            <person name="Gautier V."/>
            <person name="Ament-Velasquez S.L."/>
            <person name="Kruys A."/>
            <person name="Hutchinson M.I."/>
            <person name="Powell A.J."/>
            <person name="Barry K."/>
            <person name="Miller A.N."/>
            <person name="Grigoriev I.V."/>
            <person name="Debuchy R."/>
            <person name="Gladieux P."/>
            <person name="Thoren M.H."/>
            <person name="Johannesson H."/>
        </authorList>
    </citation>
    <scope>NUCLEOTIDE SEQUENCE</scope>
    <source>
        <strain evidence="3">PSN324</strain>
    </source>
</reference>
<evidence type="ECO:0000256" key="1">
    <source>
        <dbReference type="SAM" id="MobiDB-lite"/>
    </source>
</evidence>
<dbReference type="EMBL" id="MU864928">
    <property type="protein sequence ID" value="KAK4467109.1"/>
    <property type="molecule type" value="Genomic_DNA"/>
</dbReference>
<dbReference type="Pfam" id="PF20233">
    <property type="entry name" value="DUF6590"/>
    <property type="match status" value="1"/>
</dbReference>
<gene>
    <name evidence="3" type="ORF">QBC42DRAFT_1434</name>
</gene>
<proteinExistence type="predicted"/>
<dbReference type="PANTHER" id="PTHR35391">
    <property type="entry name" value="C2H2-TYPE DOMAIN-CONTAINING PROTEIN-RELATED"/>
    <property type="match status" value="1"/>
</dbReference>
<feature type="region of interest" description="Disordered" evidence="1">
    <location>
        <begin position="38"/>
        <end position="262"/>
    </location>
</feature>
<evidence type="ECO:0000313" key="4">
    <source>
        <dbReference type="Proteomes" id="UP001321749"/>
    </source>
</evidence>
<feature type="compositionally biased region" description="Polar residues" evidence="1">
    <location>
        <begin position="218"/>
        <end position="227"/>
    </location>
</feature>
<feature type="domain" description="DUF6590" evidence="2">
    <location>
        <begin position="391"/>
        <end position="534"/>
    </location>
</feature>
<organism evidence="3 4">
    <name type="scientific">Cladorrhinum samala</name>
    <dbReference type="NCBI Taxonomy" id="585594"/>
    <lineage>
        <taxon>Eukaryota</taxon>
        <taxon>Fungi</taxon>
        <taxon>Dikarya</taxon>
        <taxon>Ascomycota</taxon>
        <taxon>Pezizomycotina</taxon>
        <taxon>Sordariomycetes</taxon>
        <taxon>Sordariomycetidae</taxon>
        <taxon>Sordariales</taxon>
        <taxon>Podosporaceae</taxon>
        <taxon>Cladorrhinum</taxon>
    </lineage>
</organism>
<name>A0AAV9I5Q0_9PEZI</name>
<reference evidence="3" key="1">
    <citation type="journal article" date="2023" name="Mol. Phylogenet. Evol.">
        <title>Genome-scale phylogeny and comparative genomics of the fungal order Sordariales.</title>
        <authorList>
            <person name="Hensen N."/>
            <person name="Bonometti L."/>
            <person name="Westerberg I."/>
            <person name="Brannstrom I.O."/>
            <person name="Guillou S."/>
            <person name="Cros-Aarteil S."/>
            <person name="Calhoun S."/>
            <person name="Haridas S."/>
            <person name="Kuo A."/>
            <person name="Mondo S."/>
            <person name="Pangilinan J."/>
            <person name="Riley R."/>
            <person name="LaButti K."/>
            <person name="Andreopoulos B."/>
            <person name="Lipzen A."/>
            <person name="Chen C."/>
            <person name="Yan M."/>
            <person name="Daum C."/>
            <person name="Ng V."/>
            <person name="Clum A."/>
            <person name="Steindorff A."/>
            <person name="Ohm R.A."/>
            <person name="Martin F."/>
            <person name="Silar P."/>
            <person name="Natvig D.O."/>
            <person name="Lalanne C."/>
            <person name="Gautier V."/>
            <person name="Ament-Velasquez S.L."/>
            <person name="Kruys A."/>
            <person name="Hutchinson M.I."/>
            <person name="Powell A.J."/>
            <person name="Barry K."/>
            <person name="Miller A.N."/>
            <person name="Grigoriev I.V."/>
            <person name="Debuchy R."/>
            <person name="Gladieux P."/>
            <person name="Hiltunen Thoren M."/>
            <person name="Johannesson H."/>
        </authorList>
    </citation>
    <scope>NUCLEOTIDE SEQUENCE</scope>
    <source>
        <strain evidence="3">PSN324</strain>
    </source>
</reference>
<evidence type="ECO:0000259" key="2">
    <source>
        <dbReference type="Pfam" id="PF20233"/>
    </source>
</evidence>
<dbReference type="PANTHER" id="PTHR35391:SF5">
    <property type="entry name" value="DUF6590 DOMAIN-CONTAINING PROTEIN"/>
    <property type="match status" value="1"/>
</dbReference>
<accession>A0AAV9I5Q0</accession>
<protein>
    <recommendedName>
        <fullName evidence="2">DUF6590 domain-containing protein</fullName>
    </recommendedName>
</protein>
<feature type="region of interest" description="Disordered" evidence="1">
    <location>
        <begin position="275"/>
        <end position="294"/>
    </location>
</feature>
<comment type="caution">
    <text evidence="3">The sequence shown here is derived from an EMBL/GenBank/DDBJ whole genome shotgun (WGS) entry which is preliminary data.</text>
</comment>